<dbReference type="Gramene" id="mRNA:HanXRQr2_Chr02g0068271">
    <property type="protein sequence ID" value="mRNA:HanXRQr2_Chr02g0068271"/>
    <property type="gene ID" value="HanXRQr2_Chr02g0068271"/>
</dbReference>
<dbReference type="AlphaFoldDB" id="A0A251VIL4"/>
<dbReference type="InParanoid" id="A0A251VIL4"/>
<keyword evidence="3" id="KW-1185">Reference proteome</keyword>
<reference evidence="1" key="3">
    <citation type="submission" date="2020-06" db="EMBL/GenBank/DDBJ databases">
        <title>Helianthus annuus Genome sequencing and assembly Release 2.</title>
        <authorList>
            <person name="Gouzy J."/>
            <person name="Langlade N."/>
            <person name="Munos S."/>
        </authorList>
    </citation>
    <scope>NUCLEOTIDE SEQUENCE</scope>
    <source>
        <tissue evidence="1">Leaves</tissue>
    </source>
</reference>
<evidence type="ECO:0000313" key="1">
    <source>
        <dbReference type="EMBL" id="KAF5818632.1"/>
    </source>
</evidence>
<accession>A0A251VIL4</accession>
<proteinExistence type="predicted"/>
<protein>
    <submittedName>
        <fullName evidence="2">Uncharacterized protein</fullName>
    </submittedName>
</protein>
<reference evidence="1 3" key="1">
    <citation type="journal article" date="2017" name="Nature">
        <title>The sunflower genome provides insights into oil metabolism, flowering and Asterid evolution.</title>
        <authorList>
            <person name="Badouin H."/>
            <person name="Gouzy J."/>
            <person name="Grassa C.J."/>
            <person name="Murat F."/>
            <person name="Staton S.E."/>
            <person name="Cottret L."/>
            <person name="Lelandais-Briere C."/>
            <person name="Owens G.L."/>
            <person name="Carrere S."/>
            <person name="Mayjonade B."/>
            <person name="Legrand L."/>
            <person name="Gill N."/>
            <person name="Kane N.C."/>
            <person name="Bowers J.E."/>
            <person name="Hubner S."/>
            <person name="Bellec A."/>
            <person name="Berard A."/>
            <person name="Berges H."/>
            <person name="Blanchet N."/>
            <person name="Boniface M.C."/>
            <person name="Brunel D."/>
            <person name="Catrice O."/>
            <person name="Chaidir N."/>
            <person name="Claudel C."/>
            <person name="Donnadieu C."/>
            <person name="Faraut T."/>
            <person name="Fievet G."/>
            <person name="Helmstetter N."/>
            <person name="King M."/>
            <person name="Knapp S.J."/>
            <person name="Lai Z."/>
            <person name="Le Paslier M.C."/>
            <person name="Lippi Y."/>
            <person name="Lorenzon L."/>
            <person name="Mandel J.R."/>
            <person name="Marage G."/>
            <person name="Marchand G."/>
            <person name="Marquand E."/>
            <person name="Bret-Mestries E."/>
            <person name="Morien E."/>
            <person name="Nambeesan S."/>
            <person name="Nguyen T."/>
            <person name="Pegot-Espagnet P."/>
            <person name="Pouilly N."/>
            <person name="Raftis F."/>
            <person name="Sallet E."/>
            <person name="Schiex T."/>
            <person name="Thomas J."/>
            <person name="Vandecasteele C."/>
            <person name="Vares D."/>
            <person name="Vear F."/>
            <person name="Vautrin S."/>
            <person name="Crespi M."/>
            <person name="Mangin B."/>
            <person name="Burke J.M."/>
            <person name="Salse J."/>
            <person name="Munos S."/>
            <person name="Vincourt P."/>
            <person name="Rieseberg L.H."/>
            <person name="Langlade N.B."/>
        </authorList>
    </citation>
    <scope>NUCLEOTIDE SEQUENCE [LARGE SCALE GENOMIC DNA]</scope>
    <source>
        <strain evidence="3">cv. SF193</strain>
        <tissue evidence="1">Leaves</tissue>
    </source>
</reference>
<dbReference type="Proteomes" id="UP000215914">
    <property type="component" value="Chromosome 2"/>
</dbReference>
<gene>
    <name evidence="2" type="ORF">HannXRQ_Chr02g0046971</name>
    <name evidence="1" type="ORF">HanXRQr2_Chr02g0068271</name>
</gene>
<dbReference type="EMBL" id="CM007891">
    <property type="protein sequence ID" value="OTG34541.1"/>
    <property type="molecule type" value="Genomic_DNA"/>
</dbReference>
<evidence type="ECO:0000313" key="2">
    <source>
        <dbReference type="EMBL" id="OTG34541.1"/>
    </source>
</evidence>
<organism evidence="2 3">
    <name type="scientific">Helianthus annuus</name>
    <name type="common">Common sunflower</name>
    <dbReference type="NCBI Taxonomy" id="4232"/>
    <lineage>
        <taxon>Eukaryota</taxon>
        <taxon>Viridiplantae</taxon>
        <taxon>Streptophyta</taxon>
        <taxon>Embryophyta</taxon>
        <taxon>Tracheophyta</taxon>
        <taxon>Spermatophyta</taxon>
        <taxon>Magnoliopsida</taxon>
        <taxon>eudicotyledons</taxon>
        <taxon>Gunneridae</taxon>
        <taxon>Pentapetalae</taxon>
        <taxon>asterids</taxon>
        <taxon>campanulids</taxon>
        <taxon>Asterales</taxon>
        <taxon>Asteraceae</taxon>
        <taxon>Asteroideae</taxon>
        <taxon>Heliantheae alliance</taxon>
        <taxon>Heliantheae</taxon>
        <taxon>Helianthus</taxon>
    </lineage>
</organism>
<dbReference type="EMBL" id="MNCJ02000317">
    <property type="protein sequence ID" value="KAF5818632.1"/>
    <property type="molecule type" value="Genomic_DNA"/>
</dbReference>
<name>A0A251VIL4_HELAN</name>
<sequence length="82" mass="9414">MESVHVLSLVYVLYSNVMNVCGECRLYESRVVITRNRAQRASHKLDCTGITEYVLLVIRAYALFFFLLISDNVGVMSCTYVR</sequence>
<reference evidence="2" key="2">
    <citation type="submission" date="2017-02" db="EMBL/GenBank/DDBJ databases">
        <title>Sunflower complete genome.</title>
        <authorList>
            <person name="Langlade N."/>
            <person name="Munos S."/>
        </authorList>
    </citation>
    <scope>NUCLEOTIDE SEQUENCE [LARGE SCALE GENOMIC DNA]</scope>
    <source>
        <tissue evidence="2">Leaves</tissue>
    </source>
</reference>
<evidence type="ECO:0000313" key="3">
    <source>
        <dbReference type="Proteomes" id="UP000215914"/>
    </source>
</evidence>